<dbReference type="AlphaFoldDB" id="A0A7D4QHM0"/>
<organism evidence="1 2">
    <name type="scientific">Mucilaginibacter mali</name>
    <dbReference type="NCBI Taxonomy" id="2740462"/>
    <lineage>
        <taxon>Bacteria</taxon>
        <taxon>Pseudomonadati</taxon>
        <taxon>Bacteroidota</taxon>
        <taxon>Sphingobacteriia</taxon>
        <taxon>Sphingobacteriales</taxon>
        <taxon>Sphingobacteriaceae</taxon>
        <taxon>Mucilaginibacter</taxon>
    </lineage>
</organism>
<sequence length="99" mass="11303">MNTVLAGIGVLLVVVVFFAFRNRKTANQMLENNVGVVPLMQQKSTQMKVTRLQEATKDDTAENEKLQKLVAAYKNNQITIQQYNEKLDAMIYRLDIDIN</sequence>
<protein>
    <submittedName>
        <fullName evidence="1">Uncharacterized protein</fullName>
    </submittedName>
</protein>
<name>A0A7D4QHM0_9SPHI</name>
<gene>
    <name evidence="1" type="ORF">HQ865_01510</name>
</gene>
<dbReference type="Proteomes" id="UP000505355">
    <property type="component" value="Chromosome"/>
</dbReference>
<dbReference type="EMBL" id="CP054139">
    <property type="protein sequence ID" value="QKJ28490.1"/>
    <property type="molecule type" value="Genomic_DNA"/>
</dbReference>
<dbReference type="RefSeq" id="WP_173413192.1">
    <property type="nucleotide sequence ID" value="NZ_CP054139.1"/>
</dbReference>
<evidence type="ECO:0000313" key="2">
    <source>
        <dbReference type="Proteomes" id="UP000505355"/>
    </source>
</evidence>
<evidence type="ECO:0000313" key="1">
    <source>
        <dbReference type="EMBL" id="QKJ28490.1"/>
    </source>
</evidence>
<reference evidence="1 2" key="1">
    <citation type="submission" date="2020-05" db="EMBL/GenBank/DDBJ databases">
        <title>Mucilaginibacter mali sp. nov.</title>
        <authorList>
            <person name="Kim H.S."/>
            <person name="Lee K.C."/>
            <person name="Suh M.K."/>
            <person name="Kim J.-S."/>
            <person name="Han K.-I."/>
            <person name="Eom M.K."/>
            <person name="Shin Y.K."/>
            <person name="Lee J.-S."/>
        </authorList>
    </citation>
    <scope>NUCLEOTIDE SEQUENCE [LARGE SCALE GENOMIC DNA]</scope>
    <source>
        <strain evidence="1 2">G2-14</strain>
    </source>
</reference>
<keyword evidence="2" id="KW-1185">Reference proteome</keyword>
<accession>A0A7D4QHM0</accession>
<proteinExistence type="predicted"/>
<dbReference type="KEGG" id="mmab:HQ865_01510"/>